<dbReference type="InterPro" id="IPR001343">
    <property type="entry name" value="Hemolysn_Ca-bd"/>
</dbReference>
<evidence type="ECO:0000256" key="2">
    <source>
        <dbReference type="ARBA" id="ARBA00001913"/>
    </source>
</evidence>
<evidence type="ECO:0000313" key="11">
    <source>
        <dbReference type="Proteomes" id="UP001057860"/>
    </source>
</evidence>
<keyword evidence="7" id="KW-0677">Repeat</keyword>
<dbReference type="EC" id="3.4.24.40" evidence="5"/>
<organism evidence="10 11">
    <name type="scientific">Yersinia alsatica</name>
    <dbReference type="NCBI Taxonomy" id="2890317"/>
    <lineage>
        <taxon>Bacteria</taxon>
        <taxon>Pseudomonadati</taxon>
        <taxon>Pseudomonadota</taxon>
        <taxon>Gammaproteobacteria</taxon>
        <taxon>Enterobacterales</taxon>
        <taxon>Yersiniaceae</taxon>
        <taxon>Yersinia</taxon>
    </lineage>
</organism>
<proteinExistence type="inferred from homology"/>
<accession>A0ABY5UTF3</accession>
<dbReference type="RefSeq" id="WP_151419931.1">
    <property type="nucleotide sequence ID" value="NZ_CP104006.1"/>
</dbReference>
<dbReference type="InterPro" id="IPR013858">
    <property type="entry name" value="Peptidase_M10B_C"/>
</dbReference>
<dbReference type="Pfam" id="PF00353">
    <property type="entry name" value="HemolysinCabind"/>
    <property type="match status" value="1"/>
</dbReference>
<comment type="subcellular location">
    <subcellularLocation>
        <location evidence="3">Secreted</location>
    </subcellularLocation>
</comment>
<protein>
    <recommendedName>
        <fullName evidence="5">serralysin</fullName>
        <ecNumber evidence="5">3.4.24.40</ecNumber>
    </recommendedName>
</protein>
<name>A0ABY5UTF3_9GAMM</name>
<dbReference type="CDD" id="cd04277">
    <property type="entry name" value="ZnMc_serralysin_like"/>
    <property type="match status" value="1"/>
</dbReference>
<dbReference type="Gene3D" id="2.150.10.10">
    <property type="entry name" value="Serralysin-like metalloprotease, C-terminal"/>
    <property type="match status" value="1"/>
</dbReference>
<dbReference type="InterPro" id="IPR011049">
    <property type="entry name" value="Serralysin-like_metalloprot_C"/>
</dbReference>
<evidence type="ECO:0000313" key="10">
    <source>
        <dbReference type="EMBL" id="UWM45407.1"/>
    </source>
</evidence>
<keyword evidence="8" id="KW-0106">Calcium</keyword>
<dbReference type="EMBL" id="CP104006">
    <property type="protein sequence ID" value="UWM45407.1"/>
    <property type="molecule type" value="Genomic_DNA"/>
</dbReference>
<evidence type="ECO:0000256" key="8">
    <source>
        <dbReference type="ARBA" id="ARBA00022837"/>
    </source>
</evidence>
<evidence type="ECO:0000256" key="6">
    <source>
        <dbReference type="ARBA" id="ARBA00022525"/>
    </source>
</evidence>
<comment type="cofactor">
    <cofactor evidence="2">
        <name>Ca(2+)</name>
        <dbReference type="ChEBI" id="CHEBI:29108"/>
    </cofactor>
</comment>
<evidence type="ECO:0000256" key="1">
    <source>
        <dbReference type="ARBA" id="ARBA00001609"/>
    </source>
</evidence>
<evidence type="ECO:0000256" key="3">
    <source>
        <dbReference type="ARBA" id="ARBA00004613"/>
    </source>
</evidence>
<feature type="domain" description="Peptidase metallopeptidase" evidence="9">
    <location>
        <begin position="58"/>
        <end position="199"/>
    </location>
</feature>
<comment type="catalytic activity">
    <reaction evidence="1">
        <text>Preferential cleavage of bonds with hydrophobic residues in P1'.</text>
        <dbReference type="EC" id="3.4.24.40"/>
    </reaction>
</comment>
<dbReference type="InterPro" id="IPR006026">
    <property type="entry name" value="Peptidase_Metallo"/>
</dbReference>
<evidence type="ECO:0000256" key="7">
    <source>
        <dbReference type="ARBA" id="ARBA00022737"/>
    </source>
</evidence>
<keyword evidence="11" id="KW-1185">Reference proteome</keyword>
<dbReference type="SUPFAM" id="SSF55486">
    <property type="entry name" value="Metalloproteases ('zincins'), catalytic domain"/>
    <property type="match status" value="1"/>
</dbReference>
<sequence length="439" mass="48309">MMATESLRKAPSPIYKKNNIISKHKLKNEEIDTATSDATWRESNNNDTTILFYSFNQSYLLWSTDIEKQQGAPIFAFNQEQIRQSNIAMQSIADVANIRFIQASQDSSANLLFLNYDQRDTGDAGYAYYPNQGGFSPIWINYVTQDIQNPTQVNFGGYAVIHELGHALGLMHTHSHGHTRQISVMSYLSEQNSGADYGGNYPSTPQLLDIAALQNLYGANISTRTGDTTYGFNSNSNRPYFTAKKASDILICCVWDAGGIDTFNFSGYGQNQNINLEELSFSDVGGLTGNISIAAGVCIENAIGGSGDDNILGNSANNRIAGGLGADQLWGRGGSNTFVYYSVSDSLTTSADTIHDFKANKDSIDLSALGLDKNKTRLVNKFSKNSGTEIMQKYDSVRNITHLMIDFDNNQYESDMLIQFTGKHQLSLNNFIFSPQAIA</sequence>
<evidence type="ECO:0000256" key="4">
    <source>
        <dbReference type="ARBA" id="ARBA00009490"/>
    </source>
</evidence>
<gene>
    <name evidence="10" type="ORF">N0H69_00640</name>
</gene>
<dbReference type="GeneID" id="75138461"/>
<dbReference type="InterPro" id="IPR034033">
    <property type="entry name" value="Serralysin-like"/>
</dbReference>
<evidence type="ECO:0000259" key="9">
    <source>
        <dbReference type="SMART" id="SM00235"/>
    </source>
</evidence>
<dbReference type="SUPFAM" id="SSF51120">
    <property type="entry name" value="beta-Roll"/>
    <property type="match status" value="1"/>
</dbReference>
<comment type="similarity">
    <text evidence="4">Belongs to the peptidase M10B family.</text>
</comment>
<keyword evidence="6" id="KW-0964">Secreted</keyword>
<dbReference type="Pfam" id="PF08548">
    <property type="entry name" value="Peptidase_M10_C"/>
    <property type="match status" value="1"/>
</dbReference>
<dbReference type="Proteomes" id="UP001057860">
    <property type="component" value="Chromosome"/>
</dbReference>
<dbReference type="SMART" id="SM00235">
    <property type="entry name" value="ZnMc"/>
    <property type="match status" value="1"/>
</dbReference>
<evidence type="ECO:0000256" key="5">
    <source>
        <dbReference type="ARBA" id="ARBA00012422"/>
    </source>
</evidence>
<dbReference type="Gene3D" id="3.40.390.10">
    <property type="entry name" value="Collagenase (Catalytic Domain)"/>
    <property type="match status" value="1"/>
</dbReference>
<reference evidence="10" key="1">
    <citation type="submission" date="2022-08" db="EMBL/GenBank/DDBJ databases">
        <authorList>
            <person name="Bogun A."/>
            <person name="Kislichkina A."/>
            <person name="Solomentsev V."/>
            <person name="Skryabin Y."/>
            <person name="Sizova A."/>
            <person name="Platonov M."/>
            <person name="Dentovskaya S."/>
        </authorList>
    </citation>
    <scope>NUCLEOTIDE SEQUENCE</scope>
    <source>
        <strain evidence="10">SCPM-O-B-7604</strain>
    </source>
</reference>
<dbReference type="InterPro" id="IPR024079">
    <property type="entry name" value="MetalloPept_cat_dom_sf"/>
</dbReference>